<dbReference type="AlphaFoldDB" id="A0A975YN86"/>
<dbReference type="InterPro" id="IPR028098">
    <property type="entry name" value="Glyco_trans_4-like_N"/>
</dbReference>
<dbReference type="Pfam" id="PF00534">
    <property type="entry name" value="Glycos_transf_1"/>
    <property type="match status" value="1"/>
</dbReference>
<dbReference type="EMBL" id="CP076643">
    <property type="protein sequence ID" value="QXO17235.1"/>
    <property type="molecule type" value="Genomic_DNA"/>
</dbReference>
<dbReference type="Proteomes" id="UP000694232">
    <property type="component" value="Chromosome 1"/>
</dbReference>
<dbReference type="InterPro" id="IPR001296">
    <property type="entry name" value="Glyco_trans_1"/>
</dbReference>
<dbReference type="PANTHER" id="PTHR45947:SF3">
    <property type="entry name" value="SULFOQUINOVOSYL TRANSFERASE SQD2"/>
    <property type="match status" value="1"/>
</dbReference>
<evidence type="ECO:0000313" key="4">
    <source>
        <dbReference type="Proteomes" id="UP000694232"/>
    </source>
</evidence>
<proteinExistence type="predicted"/>
<evidence type="ECO:0000313" key="3">
    <source>
        <dbReference type="EMBL" id="QXO17235.1"/>
    </source>
</evidence>
<evidence type="ECO:0000259" key="2">
    <source>
        <dbReference type="Pfam" id="PF13439"/>
    </source>
</evidence>
<reference evidence="3" key="1">
    <citation type="submission" date="2021-06" db="EMBL/GenBank/DDBJ databases">
        <title>Vibrio nov. sp., novel gut bacterium isolated from Yellow Sea oyster.</title>
        <authorList>
            <person name="Muhammad N."/>
            <person name="Nguyen T.H."/>
            <person name="Lee Y.-J."/>
            <person name="Ko J."/>
            <person name="Kim S.-G."/>
        </authorList>
    </citation>
    <scope>NUCLEOTIDE SEQUENCE</scope>
    <source>
        <strain evidence="3">OG9-811</strain>
    </source>
</reference>
<sequence>MKNILYVCSTLKRSGPTNQLFNIVKNLPSSDYRVIVCTLSYESKDSLKTEFISNNIEVMCLGLTRVAGLFLMKRRFERLVREFKPDIIHSQGVRSDKLVSGTDVDSLKIATLRNYPQLDYPMTYGKILGRYLSLIHSRSLRKMNLVVGVSNGVCDNLSEYFGITNTRTILNGVDTTKFYFKDSKMSLRSQLGLPKDKTIWISVGHLSSRKDPESVIRSFSEYNETKSDAMLIFVGDGPLAETCNKYSSSNVRVIGRVPNVYDYLNASDFFISASKAEGFPNTVLESLACGLPVVLSDIEPHKEFFDLGYNIGSLYRLGNGCSEEMTLVSNQDYSSMHSSSLELIDECLSAEVMSRKYQEIYKGGIR</sequence>
<evidence type="ECO:0000259" key="1">
    <source>
        <dbReference type="Pfam" id="PF00534"/>
    </source>
</evidence>
<dbReference type="GO" id="GO:0016757">
    <property type="term" value="F:glycosyltransferase activity"/>
    <property type="evidence" value="ECO:0007669"/>
    <property type="project" value="InterPro"/>
</dbReference>
<gene>
    <name evidence="3" type="ORF">KNV97_17810</name>
</gene>
<keyword evidence="4" id="KW-1185">Reference proteome</keyword>
<dbReference type="PANTHER" id="PTHR45947">
    <property type="entry name" value="SULFOQUINOVOSYL TRANSFERASE SQD2"/>
    <property type="match status" value="1"/>
</dbReference>
<dbReference type="Pfam" id="PF13439">
    <property type="entry name" value="Glyco_transf_4"/>
    <property type="match status" value="1"/>
</dbReference>
<dbReference type="KEGG" id="vos:KNV97_17810"/>
<name>A0A975YN86_9VIBR</name>
<dbReference type="InterPro" id="IPR050194">
    <property type="entry name" value="Glycosyltransferase_grp1"/>
</dbReference>
<feature type="domain" description="Glycosyl transferase family 1" evidence="1">
    <location>
        <begin position="187"/>
        <end position="309"/>
    </location>
</feature>
<organism evidence="3 4">
    <name type="scientific">Vibrio ostreae</name>
    <dbReference type="NCBI Taxonomy" id="2841925"/>
    <lineage>
        <taxon>Bacteria</taxon>
        <taxon>Pseudomonadati</taxon>
        <taxon>Pseudomonadota</taxon>
        <taxon>Gammaproteobacteria</taxon>
        <taxon>Vibrionales</taxon>
        <taxon>Vibrionaceae</taxon>
        <taxon>Vibrio</taxon>
    </lineage>
</organism>
<protein>
    <submittedName>
        <fullName evidence="3">Glycosyltransferase</fullName>
    </submittedName>
</protein>
<accession>A0A975YN86</accession>
<dbReference type="CDD" id="cd03811">
    <property type="entry name" value="GT4_GT28_WabH-like"/>
    <property type="match status" value="1"/>
</dbReference>
<feature type="domain" description="Glycosyltransferase subfamily 4-like N-terminal" evidence="2">
    <location>
        <begin position="15"/>
        <end position="176"/>
    </location>
</feature>